<dbReference type="PROSITE" id="PS50297">
    <property type="entry name" value="ANK_REP_REGION"/>
    <property type="match status" value="1"/>
</dbReference>
<dbReference type="GO" id="GO:0004842">
    <property type="term" value="F:ubiquitin-protein transferase activity"/>
    <property type="evidence" value="ECO:0007669"/>
    <property type="project" value="TreeGrafter"/>
</dbReference>
<evidence type="ECO:0000313" key="4">
    <source>
        <dbReference type="EMBL" id="MCI1187119.1"/>
    </source>
</evidence>
<reference evidence="4" key="1">
    <citation type="submission" date="2022-03" db="EMBL/GenBank/DDBJ databases">
        <title>Bacterial whole genome sequence for Hymenobacter sp. DH14.</title>
        <authorList>
            <person name="Le V."/>
        </authorList>
    </citation>
    <scope>NUCLEOTIDE SEQUENCE</scope>
    <source>
        <strain evidence="4">DH14</strain>
    </source>
</reference>
<evidence type="ECO:0000256" key="1">
    <source>
        <dbReference type="ARBA" id="ARBA00022737"/>
    </source>
</evidence>
<proteinExistence type="predicted"/>
<dbReference type="SMART" id="SM00248">
    <property type="entry name" value="ANK"/>
    <property type="match status" value="2"/>
</dbReference>
<dbReference type="RefSeq" id="WP_241935400.1">
    <property type="nucleotide sequence ID" value="NZ_JALBGC010000002.1"/>
</dbReference>
<comment type="caution">
    <text evidence="4">The sequence shown here is derived from an EMBL/GenBank/DDBJ whole genome shotgun (WGS) entry which is preliminary data.</text>
</comment>
<dbReference type="AlphaFoldDB" id="A0A9X2AHZ6"/>
<dbReference type="InterPro" id="IPR036770">
    <property type="entry name" value="Ankyrin_rpt-contain_sf"/>
</dbReference>
<evidence type="ECO:0000313" key="5">
    <source>
        <dbReference type="Proteomes" id="UP001139193"/>
    </source>
</evidence>
<organism evidence="4 5">
    <name type="scientific">Hymenobacter cyanobacteriorum</name>
    <dbReference type="NCBI Taxonomy" id="2926463"/>
    <lineage>
        <taxon>Bacteria</taxon>
        <taxon>Pseudomonadati</taxon>
        <taxon>Bacteroidota</taxon>
        <taxon>Cytophagia</taxon>
        <taxon>Cytophagales</taxon>
        <taxon>Hymenobacteraceae</taxon>
        <taxon>Hymenobacter</taxon>
    </lineage>
</organism>
<dbReference type="GO" id="GO:0085020">
    <property type="term" value="P:protein K6-linked ubiquitination"/>
    <property type="evidence" value="ECO:0007669"/>
    <property type="project" value="TreeGrafter"/>
</dbReference>
<protein>
    <submittedName>
        <fullName evidence="4">Ankyrin repeat domain-containing protein</fullName>
    </submittedName>
</protein>
<dbReference type="PROSITE" id="PS50088">
    <property type="entry name" value="ANK_REPEAT"/>
    <property type="match status" value="1"/>
</dbReference>
<dbReference type="PANTHER" id="PTHR24171">
    <property type="entry name" value="ANKYRIN REPEAT DOMAIN-CONTAINING PROTEIN 39-RELATED"/>
    <property type="match status" value="1"/>
</dbReference>
<evidence type="ECO:0000256" key="2">
    <source>
        <dbReference type="ARBA" id="ARBA00023043"/>
    </source>
</evidence>
<dbReference type="Pfam" id="PF00023">
    <property type="entry name" value="Ank"/>
    <property type="match status" value="1"/>
</dbReference>
<dbReference type="SUPFAM" id="SSF48403">
    <property type="entry name" value="Ankyrin repeat"/>
    <property type="match status" value="1"/>
</dbReference>
<sequence>MEKYSLHEKVLEADADGVSSLISAGADLNELDVLGHSPLHWAVFGGYYNIVECLLKAGANPNVLSRDGVTPK</sequence>
<accession>A0A9X2AHZ6</accession>
<dbReference type="Proteomes" id="UP001139193">
    <property type="component" value="Unassembled WGS sequence"/>
</dbReference>
<keyword evidence="2 3" id="KW-0040">ANK repeat</keyword>
<keyword evidence="1" id="KW-0677">Repeat</keyword>
<evidence type="ECO:0000256" key="3">
    <source>
        <dbReference type="PROSITE-ProRule" id="PRU00023"/>
    </source>
</evidence>
<dbReference type="Gene3D" id="1.25.40.20">
    <property type="entry name" value="Ankyrin repeat-containing domain"/>
    <property type="match status" value="1"/>
</dbReference>
<keyword evidence="5" id="KW-1185">Reference proteome</keyword>
<dbReference type="PANTHER" id="PTHR24171:SF8">
    <property type="entry name" value="BRCA1-ASSOCIATED RING DOMAIN PROTEIN 1"/>
    <property type="match status" value="1"/>
</dbReference>
<feature type="repeat" description="ANK" evidence="3">
    <location>
        <begin position="34"/>
        <end position="66"/>
    </location>
</feature>
<dbReference type="InterPro" id="IPR002110">
    <property type="entry name" value="Ankyrin_rpt"/>
</dbReference>
<dbReference type="EMBL" id="JALBGC010000002">
    <property type="protein sequence ID" value="MCI1187119.1"/>
    <property type="molecule type" value="Genomic_DNA"/>
</dbReference>
<name>A0A9X2AHZ6_9BACT</name>
<gene>
    <name evidence="4" type="ORF">MON38_06780</name>
</gene>